<sequence>MIESNAVSIDRSRITLKPNVVVGYEGNPYKIVNVLNANDIVISSLDSVRSLQVNSKSLTVFEGENTLTENLNKGDKDISNEAWQIALQRYEIIKPLIEYSTTELVENRANEYDVNRSTLWKWLRDYRENNSLMTLIPKKRGWTTEKSRLSPQVSNIIKQAINDEYLNAKKPSISKTIEIVKAECSRLQLEAPHENGTVAKLAMRQPFVLFKGLTFQKLCLPGAFRPGDHHNKMLRPGLCVVHASPQYL</sequence>
<protein>
    <submittedName>
        <fullName evidence="1">Helix-turn-helix domain-containing protein</fullName>
    </submittedName>
</protein>
<organism evidence="1">
    <name type="scientific">Acinetobacter baumannii</name>
    <dbReference type="NCBI Taxonomy" id="470"/>
    <lineage>
        <taxon>Bacteria</taxon>
        <taxon>Pseudomonadati</taxon>
        <taxon>Pseudomonadota</taxon>
        <taxon>Gammaproteobacteria</taxon>
        <taxon>Moraxellales</taxon>
        <taxon>Moraxellaceae</taxon>
        <taxon>Acinetobacter</taxon>
        <taxon>Acinetobacter calcoaceticus/baumannii complex</taxon>
    </lineage>
</organism>
<comment type="caution">
    <text evidence="1">The sequence shown here is derived from an EMBL/GenBank/DDBJ whole genome shotgun (WGS) entry which is preliminary data.</text>
</comment>
<dbReference type="AlphaFoldDB" id="A0A9P2P2P0"/>
<evidence type="ECO:0000313" key="1">
    <source>
        <dbReference type="EMBL" id="EGY2377403.1"/>
    </source>
</evidence>
<reference evidence="1" key="1">
    <citation type="submission" date="2020-12" db="EMBL/GenBank/DDBJ databases">
        <authorList>
            <consortium name="Clinical and Environmental Microbiology Branch: Whole genome sequencing antimicrobial resistance pathogens in the healthcare setting"/>
        </authorList>
    </citation>
    <scope>NUCLEOTIDE SEQUENCE</scope>
    <source>
        <strain evidence="1">2018HL-00813</strain>
    </source>
</reference>
<proteinExistence type="predicted"/>
<accession>A0A9P2P2P0</accession>
<gene>
    <name evidence="1" type="ORF">JHZ39_001773</name>
</gene>
<name>A0A9P2P2P0_ACIBA</name>
<dbReference type="EMBL" id="AAYLMQ010000017">
    <property type="protein sequence ID" value="EGY2377403.1"/>
    <property type="molecule type" value="Genomic_DNA"/>
</dbReference>